<dbReference type="STRING" id="526224.Bmur_0805"/>
<gene>
    <name evidence="4" type="ordered locus">Bmur_0805</name>
</gene>
<reference evidence="4 5" key="1">
    <citation type="journal article" date="2010" name="Stand. Genomic Sci.">
        <title>Complete genome sequence of Brachyspira murdochii type strain (56-150).</title>
        <authorList>
            <person name="Pati A."/>
            <person name="Sikorski J."/>
            <person name="Gronow S."/>
            <person name="Munk C."/>
            <person name="Lapidus A."/>
            <person name="Copeland A."/>
            <person name="Glavina Del Tio T."/>
            <person name="Nolan M."/>
            <person name="Lucas S."/>
            <person name="Chen F."/>
            <person name="Tice H."/>
            <person name="Cheng J.F."/>
            <person name="Han C."/>
            <person name="Detter J.C."/>
            <person name="Bruce D."/>
            <person name="Tapia R."/>
            <person name="Goodwin L."/>
            <person name="Pitluck S."/>
            <person name="Liolios K."/>
            <person name="Ivanova N."/>
            <person name="Mavromatis K."/>
            <person name="Mikhailova N."/>
            <person name="Chen A."/>
            <person name="Palaniappan K."/>
            <person name="Land M."/>
            <person name="Hauser L."/>
            <person name="Chang Y.J."/>
            <person name="Jeffries C.D."/>
            <person name="Spring S."/>
            <person name="Rohde M."/>
            <person name="Goker M."/>
            <person name="Bristow J."/>
            <person name="Eisen J.A."/>
            <person name="Markowitz V."/>
            <person name="Hugenholtz P."/>
            <person name="Kyrpides N.C."/>
            <person name="Klenk H.P."/>
        </authorList>
    </citation>
    <scope>NUCLEOTIDE SEQUENCE [LARGE SCALE GENOMIC DNA]</scope>
    <source>
        <strain evidence="5">ATCC 51284 / DSM 12563 / 56-150</strain>
    </source>
</reference>
<dbReference type="AlphaFoldDB" id="D5U881"/>
<dbReference type="KEGG" id="brm:Bmur_0805"/>
<dbReference type="Proteomes" id="UP000001915">
    <property type="component" value="Chromosome"/>
</dbReference>
<proteinExistence type="predicted"/>
<dbReference type="PANTHER" id="PTHR15337">
    <property type="entry name" value="ANTERIOR GRADIENT PROTEIN-RELATED"/>
    <property type="match status" value="1"/>
</dbReference>
<name>D5U881_BRAM5</name>
<dbReference type="eggNOG" id="COG4232">
    <property type="taxonomic scope" value="Bacteria"/>
</dbReference>
<protein>
    <submittedName>
        <fullName evidence="4">Thioredoxin domain protein</fullName>
    </submittedName>
</protein>
<dbReference type="PANTHER" id="PTHR15337:SF11">
    <property type="entry name" value="THIOREDOXIN DOMAIN-CONTAINING PROTEIN"/>
    <property type="match status" value="1"/>
</dbReference>
<dbReference type="EMBL" id="CP001959">
    <property type="protein sequence ID" value="ADG70904.1"/>
    <property type="molecule type" value="Genomic_DNA"/>
</dbReference>
<dbReference type="SUPFAM" id="SSF52833">
    <property type="entry name" value="Thioredoxin-like"/>
    <property type="match status" value="1"/>
</dbReference>
<keyword evidence="2" id="KW-0676">Redox-active center</keyword>
<feature type="domain" description="Thioredoxin" evidence="3">
    <location>
        <begin position="5"/>
        <end position="133"/>
    </location>
</feature>
<dbReference type="Pfam" id="PF13899">
    <property type="entry name" value="Thioredoxin_7"/>
    <property type="match status" value="1"/>
</dbReference>
<organism evidence="4 5">
    <name type="scientific">Brachyspira murdochii (strain ATCC 51284 / DSM 12563 / 56-150)</name>
    <name type="common">Serpulina murdochii</name>
    <dbReference type="NCBI Taxonomy" id="526224"/>
    <lineage>
        <taxon>Bacteria</taxon>
        <taxon>Pseudomonadati</taxon>
        <taxon>Spirochaetota</taxon>
        <taxon>Spirochaetia</taxon>
        <taxon>Brachyspirales</taxon>
        <taxon>Brachyspiraceae</taxon>
        <taxon>Brachyspira</taxon>
    </lineage>
</organism>
<dbReference type="InterPro" id="IPR013766">
    <property type="entry name" value="Thioredoxin_domain"/>
</dbReference>
<dbReference type="PROSITE" id="PS51352">
    <property type="entry name" value="THIOREDOXIN_2"/>
    <property type="match status" value="1"/>
</dbReference>
<dbReference type="InterPro" id="IPR051099">
    <property type="entry name" value="AGR/TXD"/>
</dbReference>
<dbReference type="RefSeq" id="WP_013113330.1">
    <property type="nucleotide sequence ID" value="NC_014150.1"/>
</dbReference>
<evidence type="ECO:0000259" key="3">
    <source>
        <dbReference type="PROSITE" id="PS51352"/>
    </source>
</evidence>
<dbReference type="InterPro" id="IPR036249">
    <property type="entry name" value="Thioredoxin-like_sf"/>
</dbReference>
<dbReference type="PROSITE" id="PS00194">
    <property type="entry name" value="THIOREDOXIN_1"/>
    <property type="match status" value="1"/>
</dbReference>
<sequence length="270" mass="31574">MNKLYLIILCFITFVSCSNSKINWEDDFDKAIEKSKSENKPIMMDIYTDWCGACKEMDKTTFKNKEVSDYTTNFIALKFNPEKSSNGDALLKKYNIPGFPTMLFMNSDGFVIKRIIGYIESDELINEMSSIKQKEENIKNAFKDDTPSIEKLDIYIDSGYAKESSDMYDILFKENKIPEDSITKYMSKIAVMLLDNDDYENGMRYFNEIIDKYNNQKEVYIAHYYKALDMIINNGQTNEGIKYIENLTNEAPEDIKEQYINLIDYFNLSE</sequence>
<dbReference type="OrthoDB" id="9811036at2"/>
<dbReference type="PROSITE" id="PS51257">
    <property type="entry name" value="PROKAR_LIPOPROTEIN"/>
    <property type="match status" value="1"/>
</dbReference>
<dbReference type="HOGENOM" id="CLU_072293_0_0_12"/>
<keyword evidence="1" id="KW-0732">Signal</keyword>
<accession>D5U881</accession>
<evidence type="ECO:0000313" key="5">
    <source>
        <dbReference type="Proteomes" id="UP000001915"/>
    </source>
</evidence>
<evidence type="ECO:0000256" key="2">
    <source>
        <dbReference type="ARBA" id="ARBA00023284"/>
    </source>
</evidence>
<dbReference type="Gene3D" id="3.40.30.10">
    <property type="entry name" value="Glutaredoxin"/>
    <property type="match status" value="1"/>
</dbReference>
<evidence type="ECO:0000313" key="4">
    <source>
        <dbReference type="EMBL" id="ADG70904.1"/>
    </source>
</evidence>
<dbReference type="InterPro" id="IPR017937">
    <property type="entry name" value="Thioredoxin_CS"/>
</dbReference>
<evidence type="ECO:0000256" key="1">
    <source>
        <dbReference type="ARBA" id="ARBA00022729"/>
    </source>
</evidence>